<dbReference type="InterPro" id="IPR001647">
    <property type="entry name" value="HTH_TetR"/>
</dbReference>
<evidence type="ECO:0000256" key="1">
    <source>
        <dbReference type="ARBA" id="ARBA00023015"/>
    </source>
</evidence>
<dbReference type="InterPro" id="IPR036271">
    <property type="entry name" value="Tet_transcr_reg_TetR-rel_C_sf"/>
</dbReference>
<dbReference type="Proteomes" id="UP001500016">
    <property type="component" value="Unassembled WGS sequence"/>
</dbReference>
<evidence type="ECO:0000256" key="4">
    <source>
        <dbReference type="PROSITE-ProRule" id="PRU00335"/>
    </source>
</evidence>
<dbReference type="InterPro" id="IPR050109">
    <property type="entry name" value="HTH-type_TetR-like_transc_reg"/>
</dbReference>
<keyword evidence="2 4" id="KW-0238">DNA-binding</keyword>
<dbReference type="SUPFAM" id="SSF46689">
    <property type="entry name" value="Homeodomain-like"/>
    <property type="match status" value="1"/>
</dbReference>
<keyword evidence="1" id="KW-0805">Transcription regulation</keyword>
<evidence type="ECO:0000259" key="6">
    <source>
        <dbReference type="PROSITE" id="PS50977"/>
    </source>
</evidence>
<feature type="region of interest" description="Disordered" evidence="5">
    <location>
        <begin position="1"/>
        <end position="39"/>
    </location>
</feature>
<dbReference type="Gene3D" id="1.10.357.10">
    <property type="entry name" value="Tetracycline Repressor, domain 2"/>
    <property type="match status" value="1"/>
</dbReference>
<protein>
    <submittedName>
        <fullName evidence="7">TetR/AcrR family transcriptional regulator</fullName>
    </submittedName>
</protein>
<dbReference type="RefSeq" id="WP_344523992.1">
    <property type="nucleotide sequence ID" value="NZ_BAAAPE010000001.1"/>
</dbReference>
<keyword evidence="8" id="KW-1185">Reference proteome</keyword>
<gene>
    <name evidence="7" type="ORF">GCM10009801_08250</name>
</gene>
<dbReference type="PANTHER" id="PTHR30055:SF151">
    <property type="entry name" value="TRANSCRIPTIONAL REGULATORY PROTEIN"/>
    <property type="match status" value="1"/>
</dbReference>
<evidence type="ECO:0000256" key="2">
    <source>
        <dbReference type="ARBA" id="ARBA00023125"/>
    </source>
</evidence>
<dbReference type="SUPFAM" id="SSF48498">
    <property type="entry name" value="Tetracyclin repressor-like, C-terminal domain"/>
    <property type="match status" value="1"/>
</dbReference>
<feature type="compositionally biased region" description="Pro residues" evidence="5">
    <location>
        <begin position="258"/>
        <end position="268"/>
    </location>
</feature>
<dbReference type="InterPro" id="IPR004111">
    <property type="entry name" value="Repressor_TetR_C"/>
</dbReference>
<keyword evidence="3" id="KW-0804">Transcription</keyword>
<evidence type="ECO:0000313" key="7">
    <source>
        <dbReference type="EMBL" id="GAA2063968.1"/>
    </source>
</evidence>
<comment type="caution">
    <text evidence="7">The sequence shown here is derived from an EMBL/GenBank/DDBJ whole genome shotgun (WGS) entry which is preliminary data.</text>
</comment>
<organism evidence="7 8">
    <name type="scientific">Streptomyces albiaxialis</name>
    <dbReference type="NCBI Taxonomy" id="329523"/>
    <lineage>
        <taxon>Bacteria</taxon>
        <taxon>Bacillati</taxon>
        <taxon>Actinomycetota</taxon>
        <taxon>Actinomycetes</taxon>
        <taxon>Kitasatosporales</taxon>
        <taxon>Streptomycetaceae</taxon>
        <taxon>Streptomyces</taxon>
    </lineage>
</organism>
<feature type="domain" description="HTH tetR-type" evidence="6">
    <location>
        <begin position="37"/>
        <end position="97"/>
    </location>
</feature>
<dbReference type="PANTHER" id="PTHR30055">
    <property type="entry name" value="HTH-TYPE TRANSCRIPTIONAL REGULATOR RUTR"/>
    <property type="match status" value="1"/>
</dbReference>
<name>A0ABP5H8E7_9ACTN</name>
<evidence type="ECO:0000256" key="5">
    <source>
        <dbReference type="SAM" id="MobiDB-lite"/>
    </source>
</evidence>
<dbReference type="InterPro" id="IPR009057">
    <property type="entry name" value="Homeodomain-like_sf"/>
</dbReference>
<sequence length="268" mass="28455">MTQGRGRVSVWLEKRPAAKRPGVKRRSGSGSDAQPDGLDRERITATAVRILDADGLARFSMRRLAAELGVTAMSVYWYVDSKEDLLELALDAAQGELEAPGGAGDWRQQLRAVAHDRRALLRRHPWAPALIGRCLDIGPRARAYASGVRLLLLDAGIPERQADGALTALFSFVHGHAAAETGWDGRCREAGLSPGECRRALRESSPGSVPVVGQRDGDGLDARERDFAVALDCVIEGIGALAPTGPAHAGLSRTAVTPPAPPGCPARP</sequence>
<feature type="compositionally biased region" description="Basic residues" evidence="5">
    <location>
        <begin position="17"/>
        <end position="27"/>
    </location>
</feature>
<dbReference type="PROSITE" id="PS50977">
    <property type="entry name" value="HTH_TETR_2"/>
    <property type="match status" value="1"/>
</dbReference>
<evidence type="ECO:0000256" key="3">
    <source>
        <dbReference type="ARBA" id="ARBA00023163"/>
    </source>
</evidence>
<proteinExistence type="predicted"/>
<evidence type="ECO:0000313" key="8">
    <source>
        <dbReference type="Proteomes" id="UP001500016"/>
    </source>
</evidence>
<dbReference type="Gene3D" id="1.10.10.60">
    <property type="entry name" value="Homeodomain-like"/>
    <property type="match status" value="1"/>
</dbReference>
<dbReference type="Pfam" id="PF00440">
    <property type="entry name" value="TetR_N"/>
    <property type="match status" value="1"/>
</dbReference>
<feature type="DNA-binding region" description="H-T-H motif" evidence="4">
    <location>
        <begin position="60"/>
        <end position="79"/>
    </location>
</feature>
<feature type="region of interest" description="Disordered" evidence="5">
    <location>
        <begin position="247"/>
        <end position="268"/>
    </location>
</feature>
<accession>A0ABP5H8E7</accession>
<reference evidence="8" key="1">
    <citation type="journal article" date="2019" name="Int. J. Syst. Evol. Microbiol.">
        <title>The Global Catalogue of Microorganisms (GCM) 10K type strain sequencing project: providing services to taxonomists for standard genome sequencing and annotation.</title>
        <authorList>
            <consortium name="The Broad Institute Genomics Platform"/>
            <consortium name="The Broad Institute Genome Sequencing Center for Infectious Disease"/>
            <person name="Wu L."/>
            <person name="Ma J."/>
        </authorList>
    </citation>
    <scope>NUCLEOTIDE SEQUENCE [LARGE SCALE GENOMIC DNA]</scope>
    <source>
        <strain evidence="8">JCM 15478</strain>
    </source>
</reference>
<dbReference type="Pfam" id="PF02909">
    <property type="entry name" value="TetR_C_1"/>
    <property type="match status" value="1"/>
</dbReference>
<dbReference type="EMBL" id="BAAAPE010000001">
    <property type="protein sequence ID" value="GAA2063968.1"/>
    <property type="molecule type" value="Genomic_DNA"/>
</dbReference>